<keyword evidence="3" id="KW-1185">Reference proteome</keyword>
<reference evidence="2 3" key="1">
    <citation type="submission" date="2019-04" db="EMBL/GenBank/DDBJ databases">
        <title>Annotation for the trematode Fasciola gigantica.</title>
        <authorList>
            <person name="Choi Y.-J."/>
        </authorList>
    </citation>
    <scope>NUCLEOTIDE SEQUENCE [LARGE SCALE GENOMIC DNA]</scope>
    <source>
        <strain evidence="2">Uganda_cow_1</strain>
    </source>
</reference>
<name>A0A504YEJ8_FASGI</name>
<feature type="domain" description="GAT" evidence="1">
    <location>
        <begin position="11"/>
        <end position="111"/>
    </location>
</feature>
<dbReference type="Pfam" id="PF03127">
    <property type="entry name" value="GAT"/>
    <property type="match status" value="1"/>
</dbReference>
<gene>
    <name evidence="2" type="ORF">FGIG_10558</name>
</gene>
<dbReference type="PROSITE" id="PS50909">
    <property type="entry name" value="GAT"/>
    <property type="match status" value="1"/>
</dbReference>
<evidence type="ECO:0000259" key="1">
    <source>
        <dbReference type="PROSITE" id="PS50909"/>
    </source>
</evidence>
<proteinExistence type="predicted"/>
<dbReference type="EMBL" id="SUNJ01011368">
    <property type="protein sequence ID" value="TPP58941.1"/>
    <property type="molecule type" value="Genomic_DNA"/>
</dbReference>
<dbReference type="Proteomes" id="UP000316759">
    <property type="component" value="Unassembled WGS sequence"/>
</dbReference>
<accession>A0A504YEJ8</accession>
<protein>
    <recommendedName>
        <fullName evidence="1">GAT domain-containing protein</fullName>
    </recommendedName>
</protein>
<dbReference type="OrthoDB" id="2018246at2759"/>
<dbReference type="AlphaFoldDB" id="A0A504YEJ8"/>
<organism evidence="2 3">
    <name type="scientific">Fasciola gigantica</name>
    <name type="common">Giant liver fluke</name>
    <dbReference type="NCBI Taxonomy" id="46835"/>
    <lineage>
        <taxon>Eukaryota</taxon>
        <taxon>Metazoa</taxon>
        <taxon>Spiralia</taxon>
        <taxon>Lophotrochozoa</taxon>
        <taxon>Platyhelminthes</taxon>
        <taxon>Trematoda</taxon>
        <taxon>Digenea</taxon>
        <taxon>Plagiorchiida</taxon>
        <taxon>Echinostomata</taxon>
        <taxon>Echinostomatoidea</taxon>
        <taxon>Fasciolidae</taxon>
        <taxon>Fasciola</taxon>
    </lineage>
</organism>
<dbReference type="Gene3D" id="1.20.58.160">
    <property type="match status" value="1"/>
</dbReference>
<dbReference type="InterPro" id="IPR004152">
    <property type="entry name" value="GAT_dom"/>
</dbReference>
<dbReference type="InterPro" id="IPR038425">
    <property type="entry name" value="GAT_sf"/>
</dbReference>
<evidence type="ECO:0000313" key="3">
    <source>
        <dbReference type="Proteomes" id="UP000316759"/>
    </source>
</evidence>
<evidence type="ECO:0000313" key="2">
    <source>
        <dbReference type="EMBL" id="TPP58941.1"/>
    </source>
</evidence>
<comment type="caution">
    <text evidence="2">The sequence shown here is derived from an EMBL/GenBank/DDBJ whole genome shotgun (WGS) entry which is preliminary data.</text>
</comment>
<dbReference type="GO" id="GO:0043130">
    <property type="term" value="F:ubiquitin binding"/>
    <property type="evidence" value="ECO:0007669"/>
    <property type="project" value="InterPro"/>
</dbReference>
<sequence length="125" mass="13923">MVRSTPFTSVDRGQKLQADLAQVRVNICVLSDMLSELETDPNPSGEFKQLMSELAQSLFEMSKRLILAISSWEAYQDSLPSRGTTDAVLLDLLNVNDELHTVLVRYGRVVRPTAQQDSKPQDVSA</sequence>
<dbReference type="SUPFAM" id="SSF89009">
    <property type="entry name" value="GAT-like domain"/>
    <property type="match status" value="1"/>
</dbReference>
<dbReference type="STRING" id="46835.A0A504YEJ8"/>
<dbReference type="GO" id="GO:0035091">
    <property type="term" value="F:phosphatidylinositol binding"/>
    <property type="evidence" value="ECO:0007669"/>
    <property type="project" value="InterPro"/>
</dbReference>